<evidence type="ECO:0000256" key="3">
    <source>
        <dbReference type="ARBA" id="ARBA00004496"/>
    </source>
</evidence>
<feature type="domain" description="UBA" evidence="10">
    <location>
        <begin position="15"/>
        <end position="53"/>
    </location>
</feature>
<dbReference type="AlphaFoldDB" id="A0A7N9IA54"/>
<evidence type="ECO:0000313" key="12">
    <source>
        <dbReference type="Proteomes" id="UP000233100"/>
    </source>
</evidence>
<dbReference type="InterPro" id="IPR009060">
    <property type="entry name" value="UBA-like_sf"/>
</dbReference>
<keyword evidence="12" id="KW-1185">Reference proteome</keyword>
<evidence type="ECO:0000256" key="4">
    <source>
        <dbReference type="ARBA" id="ARBA00022454"/>
    </source>
</evidence>
<feature type="transmembrane region" description="Helical" evidence="9">
    <location>
        <begin position="173"/>
        <end position="194"/>
    </location>
</feature>
<name>A0A7N9IA54_MACFA</name>
<keyword evidence="9" id="KW-1133">Transmembrane helix</keyword>
<dbReference type="Gene3D" id="1.10.8.10">
    <property type="entry name" value="DNA helicase RuvA subunit, C-terminal domain"/>
    <property type="match status" value="1"/>
</dbReference>
<evidence type="ECO:0000256" key="9">
    <source>
        <dbReference type="SAM" id="Phobius"/>
    </source>
</evidence>
<comment type="subcellular location">
    <subcellularLocation>
        <location evidence="2">Chromosome</location>
    </subcellularLocation>
    <subcellularLocation>
        <location evidence="3">Cytoplasm</location>
    </subcellularLocation>
    <subcellularLocation>
        <location evidence="1">Nucleus</location>
    </subcellularLocation>
</comment>
<keyword evidence="6" id="KW-0963">Cytoplasm</keyword>
<dbReference type="Proteomes" id="UP000233100">
    <property type="component" value="Chromosome 15"/>
</dbReference>
<accession>A0A7N9IA54</accession>
<keyword evidence="5" id="KW-0488">Methylation</keyword>
<dbReference type="GeneTree" id="ENSGT00390000003453"/>
<reference evidence="11" key="3">
    <citation type="submission" date="2025-09" db="UniProtKB">
        <authorList>
            <consortium name="Ensembl"/>
        </authorList>
    </citation>
    <scope>IDENTIFICATION</scope>
</reference>
<evidence type="ECO:0000259" key="10">
    <source>
        <dbReference type="SMART" id="SM00165"/>
    </source>
</evidence>
<keyword evidence="7" id="KW-0597">Phosphoprotein</keyword>
<dbReference type="GO" id="GO:0061484">
    <property type="term" value="P:hematopoietic stem cell homeostasis"/>
    <property type="evidence" value="ECO:0007669"/>
    <property type="project" value="UniProtKB-ARBA"/>
</dbReference>
<evidence type="ECO:0000256" key="8">
    <source>
        <dbReference type="ARBA" id="ARBA00023242"/>
    </source>
</evidence>
<dbReference type="GO" id="GO:0005737">
    <property type="term" value="C:cytoplasm"/>
    <property type="evidence" value="ECO:0007669"/>
    <property type="project" value="UniProtKB-SubCell"/>
</dbReference>
<reference evidence="11" key="2">
    <citation type="submission" date="2025-08" db="UniProtKB">
        <authorList>
            <consortium name="Ensembl"/>
        </authorList>
    </citation>
    <scope>IDENTIFICATION</scope>
</reference>
<dbReference type="SMART" id="SM00165">
    <property type="entry name" value="UBA"/>
    <property type="match status" value="1"/>
</dbReference>
<reference evidence="11 12" key="1">
    <citation type="submission" date="2013-03" db="EMBL/GenBank/DDBJ databases">
        <authorList>
            <person name="Warren W."/>
            <person name="Wilson R.K."/>
        </authorList>
    </citation>
    <scope>NUCLEOTIDE SEQUENCE</scope>
</reference>
<dbReference type="SUPFAM" id="SSF46934">
    <property type="entry name" value="UBA-like"/>
    <property type="match status" value="1"/>
</dbReference>
<dbReference type="GO" id="GO:0005634">
    <property type="term" value="C:nucleus"/>
    <property type="evidence" value="ECO:0007669"/>
    <property type="project" value="UniProtKB-SubCell"/>
</dbReference>
<keyword evidence="8" id="KW-0539">Nucleus</keyword>
<proteinExistence type="predicted"/>
<evidence type="ECO:0000256" key="7">
    <source>
        <dbReference type="ARBA" id="ARBA00022553"/>
    </source>
</evidence>
<dbReference type="InterPro" id="IPR015940">
    <property type="entry name" value="UBA"/>
</dbReference>
<keyword evidence="4" id="KW-0158">Chromosome</keyword>
<evidence type="ECO:0000256" key="5">
    <source>
        <dbReference type="ARBA" id="ARBA00022481"/>
    </source>
</evidence>
<dbReference type="InterPro" id="IPR051833">
    <property type="entry name" value="TC-DDR_regulator"/>
</dbReference>
<evidence type="ECO:0000256" key="1">
    <source>
        <dbReference type="ARBA" id="ARBA00004123"/>
    </source>
</evidence>
<dbReference type="FunFam" id="1.10.8.10:FF:000004">
    <property type="entry name" value="ubiquitin-associated protein 2-like isoform X1"/>
    <property type="match status" value="1"/>
</dbReference>
<evidence type="ECO:0000313" key="11">
    <source>
        <dbReference type="Ensembl" id="ENSMFAP00000048493.1"/>
    </source>
</evidence>
<evidence type="ECO:0000256" key="6">
    <source>
        <dbReference type="ARBA" id="ARBA00022490"/>
    </source>
</evidence>
<protein>
    <recommendedName>
        <fullName evidence="10">UBA domain-containing protein</fullName>
    </recommendedName>
</protein>
<evidence type="ECO:0000256" key="2">
    <source>
        <dbReference type="ARBA" id="ARBA00004286"/>
    </source>
</evidence>
<dbReference type="GO" id="GO:0005694">
    <property type="term" value="C:chromosome"/>
    <property type="evidence" value="ECO:0007669"/>
    <property type="project" value="UniProtKB-SubCell"/>
</dbReference>
<dbReference type="PANTHER" id="PTHR16308">
    <property type="entry name" value="UBIQUITIN ASSOCIATED PROTEIN 2-LIKE/LINGERER"/>
    <property type="match status" value="1"/>
</dbReference>
<dbReference type="CDD" id="cd14277">
    <property type="entry name" value="UBA_UBP2_like"/>
    <property type="match status" value="1"/>
</dbReference>
<keyword evidence="9" id="KW-0812">Transmembrane</keyword>
<organism evidence="11 12">
    <name type="scientific">Macaca fascicularis</name>
    <name type="common">Crab-eating macaque</name>
    <name type="synonym">Cynomolgus monkey</name>
    <dbReference type="NCBI Taxonomy" id="9541"/>
    <lineage>
        <taxon>Eukaryota</taxon>
        <taxon>Metazoa</taxon>
        <taxon>Chordata</taxon>
        <taxon>Craniata</taxon>
        <taxon>Vertebrata</taxon>
        <taxon>Euteleostomi</taxon>
        <taxon>Mammalia</taxon>
        <taxon>Eutheria</taxon>
        <taxon>Euarchontoglires</taxon>
        <taxon>Primates</taxon>
        <taxon>Haplorrhini</taxon>
        <taxon>Catarrhini</taxon>
        <taxon>Cercopithecidae</taxon>
        <taxon>Cercopithecinae</taxon>
        <taxon>Macaca</taxon>
    </lineage>
</organism>
<dbReference type="PANTHER" id="PTHR16308:SF19">
    <property type="entry name" value="UBIQUITIN-ASSOCIATED PROTEIN 2"/>
    <property type="match status" value="1"/>
</dbReference>
<dbReference type="Ensembl" id="ENSMFAT00000101059.1">
    <property type="protein sequence ID" value="ENSMFAP00000048493.1"/>
    <property type="gene ID" value="ENSMFAG00000057210.1"/>
</dbReference>
<keyword evidence="9" id="KW-0472">Membrane</keyword>
<sequence length="227" mass="26214">MRLAQVIFDKNDSDFEAKVKQLMEVTGKNQDECIVALHDCNGDVNKAINILLEGNSDTTSWETVGGKKKILQRKFRNKENRRKKAEEWAWKQQPRGKGRGVIVAENVIRGEENGIDCNQVDKPSDACGEYSSVAQDLSNKSSYGLKGAWKNSVEEWTTEDWTEDVSVCCQMRLFFLFLFSFFLFLFFFFLRWNFAFVAQARVQWRELRLIATSASWIQAILLPHPPK</sequence>